<reference evidence="1" key="2">
    <citation type="submission" date="2020-09" db="EMBL/GenBank/DDBJ databases">
        <authorList>
            <person name="Sun Q."/>
            <person name="Ohkuma M."/>
        </authorList>
    </citation>
    <scope>NUCLEOTIDE SEQUENCE</scope>
    <source>
        <strain evidence="1">JCM 3172</strain>
    </source>
</reference>
<reference evidence="1" key="1">
    <citation type="journal article" date="2014" name="Int. J. Syst. Evol. Microbiol.">
        <title>Complete genome sequence of Corynebacterium casei LMG S-19264T (=DSM 44701T), isolated from a smear-ripened cheese.</title>
        <authorList>
            <consortium name="US DOE Joint Genome Institute (JGI-PGF)"/>
            <person name="Walter F."/>
            <person name="Albersmeier A."/>
            <person name="Kalinowski J."/>
            <person name="Ruckert C."/>
        </authorList>
    </citation>
    <scope>NUCLEOTIDE SEQUENCE</scope>
    <source>
        <strain evidence="1">JCM 3172</strain>
    </source>
</reference>
<evidence type="ECO:0000313" key="1">
    <source>
        <dbReference type="EMBL" id="GGT51183.1"/>
    </source>
</evidence>
<dbReference type="AlphaFoldDB" id="A0A918HBR1"/>
<sequence length="50" mass="5308">MPGTPGTPHLLGGLRPRLELTLGKELVERMLQVNPARALSLAPVSPPVRA</sequence>
<gene>
    <name evidence="1" type="ORF">GCM10014713_51630</name>
</gene>
<dbReference type="EMBL" id="BMQQ01000023">
    <property type="protein sequence ID" value="GGT51183.1"/>
    <property type="molecule type" value="Genomic_DNA"/>
</dbReference>
<keyword evidence="2" id="KW-1185">Reference proteome</keyword>
<accession>A0A918HBR1</accession>
<evidence type="ECO:0000313" key="2">
    <source>
        <dbReference type="Proteomes" id="UP000619486"/>
    </source>
</evidence>
<dbReference type="Proteomes" id="UP000619486">
    <property type="component" value="Unassembled WGS sequence"/>
</dbReference>
<comment type="caution">
    <text evidence="1">The sequence shown here is derived from an EMBL/GenBank/DDBJ whole genome shotgun (WGS) entry which is preliminary data.</text>
</comment>
<organism evidence="1 2">
    <name type="scientific">Streptomyces purpureus</name>
    <dbReference type="NCBI Taxonomy" id="1951"/>
    <lineage>
        <taxon>Bacteria</taxon>
        <taxon>Bacillati</taxon>
        <taxon>Actinomycetota</taxon>
        <taxon>Actinomycetes</taxon>
        <taxon>Kitasatosporales</taxon>
        <taxon>Streptomycetaceae</taxon>
        <taxon>Streptomyces</taxon>
    </lineage>
</organism>
<name>A0A918HBR1_9ACTN</name>
<proteinExistence type="predicted"/>
<protein>
    <submittedName>
        <fullName evidence="1">Uncharacterized protein</fullName>
    </submittedName>
</protein>